<evidence type="ECO:0000313" key="8">
    <source>
        <dbReference type="Proteomes" id="UP000016887"/>
    </source>
</evidence>
<dbReference type="GeneID" id="17111175"/>
<evidence type="ECO:0000313" key="7">
    <source>
        <dbReference type="EMBL" id="BAN90635.1"/>
    </source>
</evidence>
<keyword evidence="5" id="KW-0963">Cytoplasm</keyword>
<keyword evidence="1 5" id="KW-0240">DNA-directed RNA polymerase</keyword>
<dbReference type="NCBIfam" id="NF007129">
    <property type="entry name" value="PRK09570.1"/>
    <property type="match status" value="1"/>
</dbReference>
<dbReference type="GO" id="GO:0003677">
    <property type="term" value="F:DNA binding"/>
    <property type="evidence" value="ECO:0007669"/>
    <property type="project" value="InterPro"/>
</dbReference>
<dbReference type="Gene3D" id="3.90.940.20">
    <property type="entry name" value="RPB5-like RNA polymerase subunit"/>
    <property type="match status" value="1"/>
</dbReference>
<accession>U3TF44</accession>
<keyword evidence="3 5" id="KW-0804">Transcription</keyword>
<comment type="similarity">
    <text evidence="4 5">Belongs to the archaeal Rpo5/eukaryotic RPB5 RNA polymerase subunit family.</text>
</comment>
<dbReference type="RefSeq" id="WP_022541905.1">
    <property type="nucleotide sequence ID" value="NC_022521.1"/>
</dbReference>
<dbReference type="InterPro" id="IPR035913">
    <property type="entry name" value="RPB5-like_sf"/>
</dbReference>
<comment type="function">
    <text evidence="5">DNA-dependent RNA polymerase (RNAP) catalyzes the transcription of DNA into RNA using the four ribonucleoside triphosphates as substrates.</text>
</comment>
<dbReference type="eggNOG" id="arCOG04258">
    <property type="taxonomic scope" value="Archaea"/>
</dbReference>
<dbReference type="InterPro" id="IPR014381">
    <property type="entry name" value="Arch_Rpo5/euc_Rpb5"/>
</dbReference>
<comment type="catalytic activity">
    <reaction evidence="5">
        <text>RNA(n) + a ribonucleoside 5'-triphosphate = RNA(n+1) + diphosphate</text>
        <dbReference type="Rhea" id="RHEA:21248"/>
        <dbReference type="Rhea" id="RHEA-COMP:14527"/>
        <dbReference type="Rhea" id="RHEA-COMP:17342"/>
        <dbReference type="ChEBI" id="CHEBI:33019"/>
        <dbReference type="ChEBI" id="CHEBI:61557"/>
        <dbReference type="ChEBI" id="CHEBI:140395"/>
        <dbReference type="EC" id="2.7.7.6"/>
    </reaction>
</comment>
<sequence>MSSKTRKSSRVILEHEYVPEHRLLSIEEAVQVLKKLGIKPWQLPKISVNDPVARLLKAKPGDIIEITRRSYTAGEAKYYRFVVAYQKGVK</sequence>
<dbReference type="Pfam" id="PF01191">
    <property type="entry name" value="RNA_pol_Rpb5_C"/>
    <property type="match status" value="1"/>
</dbReference>
<dbReference type="EMBL" id="AP012489">
    <property type="protein sequence ID" value="BAN90635.1"/>
    <property type="molecule type" value="Genomic_DNA"/>
</dbReference>
<dbReference type="GO" id="GO:0005737">
    <property type="term" value="C:cytoplasm"/>
    <property type="evidence" value="ECO:0007669"/>
    <property type="project" value="UniProtKB-SubCell"/>
</dbReference>
<dbReference type="GO" id="GO:0003899">
    <property type="term" value="F:DNA-directed RNA polymerase activity"/>
    <property type="evidence" value="ECO:0007669"/>
    <property type="project" value="UniProtKB-UniRule"/>
</dbReference>
<comment type="subunit">
    <text evidence="5">Part of the RNA polymerase complex.</text>
</comment>
<dbReference type="Proteomes" id="UP000016887">
    <property type="component" value="Chromosome"/>
</dbReference>
<comment type="subcellular location">
    <subcellularLocation>
        <location evidence="5">Cytoplasm</location>
    </subcellularLocation>
</comment>
<protein>
    <recommendedName>
        <fullName evidence="5">DNA-directed RNA polymerase subunit Rpo5</fullName>
        <ecNumber evidence="5">2.7.7.6</ecNumber>
    </recommendedName>
    <alternativeName>
        <fullName evidence="5">DNA-directed RNA polymerase subunit H</fullName>
    </alternativeName>
</protein>
<dbReference type="GO" id="GO:0006366">
    <property type="term" value="P:transcription by RNA polymerase II"/>
    <property type="evidence" value="ECO:0007669"/>
    <property type="project" value="TreeGrafter"/>
</dbReference>
<evidence type="ECO:0000256" key="1">
    <source>
        <dbReference type="ARBA" id="ARBA00022478"/>
    </source>
</evidence>
<evidence type="ECO:0000259" key="6">
    <source>
        <dbReference type="Pfam" id="PF01191"/>
    </source>
</evidence>
<dbReference type="AlphaFoldDB" id="U3TF44"/>
<proteinExistence type="inferred from homology"/>
<dbReference type="GO" id="GO:0000428">
    <property type="term" value="C:DNA-directed RNA polymerase complex"/>
    <property type="evidence" value="ECO:0007669"/>
    <property type="project" value="UniProtKB-KW"/>
</dbReference>
<keyword evidence="8" id="KW-1185">Reference proteome</keyword>
<dbReference type="GO" id="GO:0006362">
    <property type="term" value="P:transcription elongation by RNA polymerase I"/>
    <property type="evidence" value="ECO:0007669"/>
    <property type="project" value="TreeGrafter"/>
</dbReference>
<dbReference type="PROSITE" id="PS01110">
    <property type="entry name" value="RNA_POL_H_23KD"/>
    <property type="match status" value="1"/>
</dbReference>
<dbReference type="GO" id="GO:0042797">
    <property type="term" value="P:tRNA transcription by RNA polymerase III"/>
    <property type="evidence" value="ECO:0007669"/>
    <property type="project" value="TreeGrafter"/>
</dbReference>
<dbReference type="InterPro" id="IPR000783">
    <property type="entry name" value="RNA_pol_subH/Rpb5_C"/>
</dbReference>
<dbReference type="HAMAP" id="MF_00025">
    <property type="entry name" value="RNApol_Rpo5_RPB5"/>
    <property type="match status" value="1"/>
</dbReference>
<dbReference type="KEGG" id="acj:ACAM_1166"/>
<evidence type="ECO:0000256" key="3">
    <source>
        <dbReference type="ARBA" id="ARBA00023163"/>
    </source>
</evidence>
<name>U3TF44_9CREN</name>
<dbReference type="STRING" id="1198449.ACAM_1166"/>
<evidence type="ECO:0000256" key="5">
    <source>
        <dbReference type="HAMAP-Rule" id="MF_00025"/>
    </source>
</evidence>
<reference evidence="7 8" key="1">
    <citation type="journal article" date="2013" name="Appl. Environ. Microbiol.">
        <title>Variation of the Virus-Related Elements within Syntenic Genomes of the Hyperthermophilic Archaeon Aeropyrum.</title>
        <authorList>
            <person name="Daifuku T."/>
            <person name="Yoshida T."/>
            <person name="Kitamura T."/>
            <person name="Kawaichi S."/>
            <person name="Inoue T."/>
            <person name="Nomura K."/>
            <person name="Yoshida Y."/>
            <person name="Kuno S."/>
            <person name="Sako Y."/>
        </authorList>
    </citation>
    <scope>NUCLEOTIDE SEQUENCE [LARGE SCALE GENOMIC DNA]</scope>
    <source>
        <strain evidence="7 8">SY1</strain>
    </source>
</reference>
<dbReference type="InterPro" id="IPR020608">
    <property type="entry name" value="RNA_pol_subH/Rpb5_CS"/>
</dbReference>
<evidence type="ECO:0000256" key="4">
    <source>
        <dbReference type="ARBA" id="ARBA00025765"/>
    </source>
</evidence>
<dbReference type="PANTHER" id="PTHR10535">
    <property type="entry name" value="DNA-DIRECTED RNA POLYMERASES I, II, AND III SUBUNIT RPABC1"/>
    <property type="match status" value="1"/>
</dbReference>
<dbReference type="SUPFAM" id="SSF55287">
    <property type="entry name" value="RPB5-like RNA polymerase subunit"/>
    <property type="match status" value="1"/>
</dbReference>
<evidence type="ECO:0000256" key="2">
    <source>
        <dbReference type="ARBA" id="ARBA00022695"/>
    </source>
</evidence>
<keyword evidence="2 5" id="KW-0548">Nucleotidyltransferase</keyword>
<dbReference type="OrthoDB" id="30537at2157"/>
<gene>
    <name evidence="5 7" type="primary">rpoH</name>
    <name evidence="5" type="synonym">rpo5</name>
    <name evidence="7" type="ORF">ACAM_1166</name>
</gene>
<dbReference type="EC" id="2.7.7.6" evidence="5"/>
<keyword evidence="5 7" id="KW-0808">Transferase</keyword>
<dbReference type="PANTHER" id="PTHR10535:SF0">
    <property type="entry name" value="DNA-DIRECTED RNA POLYMERASES I, II, AND III SUBUNIT RPABC1"/>
    <property type="match status" value="1"/>
</dbReference>
<organism evidence="7 8">
    <name type="scientific">Aeropyrum camini SY1 = JCM 12091</name>
    <dbReference type="NCBI Taxonomy" id="1198449"/>
    <lineage>
        <taxon>Archaea</taxon>
        <taxon>Thermoproteota</taxon>
        <taxon>Thermoprotei</taxon>
        <taxon>Desulfurococcales</taxon>
        <taxon>Desulfurococcaceae</taxon>
        <taxon>Aeropyrum</taxon>
    </lineage>
</organism>
<feature type="domain" description="RNA polymerase subunit H/Rpb5 C-terminal" evidence="6">
    <location>
        <begin position="12"/>
        <end position="82"/>
    </location>
</feature>